<dbReference type="Proteomes" id="UP000828941">
    <property type="component" value="Chromosome 14"/>
</dbReference>
<evidence type="ECO:0000313" key="2">
    <source>
        <dbReference type="Proteomes" id="UP000828941"/>
    </source>
</evidence>
<protein>
    <submittedName>
        <fullName evidence="1">Uncharacterized protein</fullName>
    </submittedName>
</protein>
<keyword evidence="2" id="KW-1185">Reference proteome</keyword>
<organism evidence="1 2">
    <name type="scientific">Bauhinia variegata</name>
    <name type="common">Purple orchid tree</name>
    <name type="synonym">Phanera variegata</name>
    <dbReference type="NCBI Taxonomy" id="167791"/>
    <lineage>
        <taxon>Eukaryota</taxon>
        <taxon>Viridiplantae</taxon>
        <taxon>Streptophyta</taxon>
        <taxon>Embryophyta</taxon>
        <taxon>Tracheophyta</taxon>
        <taxon>Spermatophyta</taxon>
        <taxon>Magnoliopsida</taxon>
        <taxon>eudicotyledons</taxon>
        <taxon>Gunneridae</taxon>
        <taxon>Pentapetalae</taxon>
        <taxon>rosids</taxon>
        <taxon>fabids</taxon>
        <taxon>Fabales</taxon>
        <taxon>Fabaceae</taxon>
        <taxon>Cercidoideae</taxon>
        <taxon>Cercideae</taxon>
        <taxon>Bauhiniinae</taxon>
        <taxon>Bauhinia</taxon>
    </lineage>
</organism>
<accession>A0ACB9KDW2</accession>
<name>A0ACB9KDW2_BAUVA</name>
<proteinExistence type="predicted"/>
<dbReference type="EMBL" id="CM039439">
    <property type="protein sequence ID" value="KAI4295355.1"/>
    <property type="molecule type" value="Genomic_DNA"/>
</dbReference>
<comment type="caution">
    <text evidence="1">The sequence shown here is derived from an EMBL/GenBank/DDBJ whole genome shotgun (WGS) entry which is preliminary data.</text>
</comment>
<sequence length="113" mass="12747">MEEEFQESDIIFSGNDCRGNSTYARQHNSRAMHDDKSKKTLPVNIPETISRCVDSDDNPGEDKEMVPPHVIVGQRIARKMALSVCTGNGRTLKGRDLRRVRNSILRMTGFLEA</sequence>
<evidence type="ECO:0000313" key="1">
    <source>
        <dbReference type="EMBL" id="KAI4295355.1"/>
    </source>
</evidence>
<reference evidence="1 2" key="1">
    <citation type="journal article" date="2022" name="DNA Res.">
        <title>Chromosomal-level genome assembly of the orchid tree Bauhinia variegata (Leguminosae; Cercidoideae) supports the allotetraploid origin hypothesis of Bauhinia.</title>
        <authorList>
            <person name="Zhong Y."/>
            <person name="Chen Y."/>
            <person name="Zheng D."/>
            <person name="Pang J."/>
            <person name="Liu Y."/>
            <person name="Luo S."/>
            <person name="Meng S."/>
            <person name="Qian L."/>
            <person name="Wei D."/>
            <person name="Dai S."/>
            <person name="Zhou R."/>
        </authorList>
    </citation>
    <scope>NUCLEOTIDE SEQUENCE [LARGE SCALE GENOMIC DNA]</scope>
    <source>
        <strain evidence="1">BV-YZ2020</strain>
    </source>
</reference>
<gene>
    <name evidence="1" type="ORF">L6164_035409</name>
</gene>